<organism evidence="1 2">
    <name type="scientific">Actinocatenispora thailandica</name>
    <dbReference type="NCBI Taxonomy" id="227318"/>
    <lineage>
        <taxon>Bacteria</taxon>
        <taxon>Bacillati</taxon>
        <taxon>Actinomycetota</taxon>
        <taxon>Actinomycetes</taxon>
        <taxon>Micromonosporales</taxon>
        <taxon>Micromonosporaceae</taxon>
        <taxon>Actinocatenispora</taxon>
    </lineage>
</organism>
<sequence>MVAMTGVIPRPGDVVHILQGASWLFADREIRRFRVWRAEALPGQSGWCELTGWDLDANPQTLITYDLLVAGLIIRPGDQW</sequence>
<evidence type="ECO:0000313" key="2">
    <source>
        <dbReference type="Proteomes" id="UP000611640"/>
    </source>
</evidence>
<keyword evidence="2" id="KW-1185">Reference proteome</keyword>
<dbReference type="AlphaFoldDB" id="A0A7R7DJ09"/>
<evidence type="ECO:0000313" key="1">
    <source>
        <dbReference type="EMBL" id="BCJ32533.1"/>
    </source>
</evidence>
<gene>
    <name evidence="1" type="ORF">Athai_00360</name>
</gene>
<dbReference type="RefSeq" id="WP_203959572.1">
    <property type="nucleotide sequence ID" value="NZ_AP023355.1"/>
</dbReference>
<reference evidence="1 2" key="1">
    <citation type="submission" date="2020-08" db="EMBL/GenBank/DDBJ databases">
        <title>Whole genome shotgun sequence of Actinocatenispora thailandica NBRC 105041.</title>
        <authorList>
            <person name="Komaki H."/>
            <person name="Tamura T."/>
        </authorList>
    </citation>
    <scope>NUCLEOTIDE SEQUENCE [LARGE SCALE GENOMIC DNA]</scope>
    <source>
        <strain evidence="1 2">NBRC 105041</strain>
    </source>
</reference>
<dbReference type="EMBL" id="AP023355">
    <property type="protein sequence ID" value="BCJ32533.1"/>
    <property type="molecule type" value="Genomic_DNA"/>
</dbReference>
<protein>
    <submittedName>
        <fullName evidence="1">Uncharacterized protein</fullName>
    </submittedName>
</protein>
<proteinExistence type="predicted"/>
<name>A0A7R7DJ09_9ACTN</name>
<dbReference type="KEGG" id="atl:Athai_00360"/>
<dbReference type="Proteomes" id="UP000611640">
    <property type="component" value="Chromosome"/>
</dbReference>
<accession>A0A7R7DJ09</accession>